<keyword evidence="3" id="KW-1185">Reference proteome</keyword>
<protein>
    <submittedName>
        <fullName evidence="2">Adenylate/guanylate cyclase domain-containing protein</fullName>
    </submittedName>
</protein>
<name>A0A2A2DFN0_9ACTN</name>
<proteinExistence type="predicted"/>
<dbReference type="PROSITE" id="PS50125">
    <property type="entry name" value="GUANYLATE_CYCLASE_2"/>
    <property type="match status" value="1"/>
</dbReference>
<feature type="domain" description="Guanylate cyclase" evidence="1">
    <location>
        <begin position="51"/>
        <end position="185"/>
    </location>
</feature>
<sequence length="242" mass="26865">MDSNHKPYDHVASAHRIKEYLTGTQGTYEEVKELPDRDKLTFTNGFYAYCSAIFVDIRGSSQLPSQYKRPRLARIYRAYLSELVAIFNGDTNAREINIAGDAAWAVINTPFKADINSVFSLGAQANSMAKVLNYEMAKASYGYPIKIGIGMSYGRALMIKAGYNGSGINDIVYMGDVVNEAAKLANYGNSRPGVSALVTSSLFHSNLNEHNQGLLRYDSDRQCYTGNVVNTAMEEWFKENCN</sequence>
<dbReference type="GO" id="GO:0035556">
    <property type="term" value="P:intracellular signal transduction"/>
    <property type="evidence" value="ECO:0007669"/>
    <property type="project" value="InterPro"/>
</dbReference>
<dbReference type="InterPro" id="IPR001054">
    <property type="entry name" value="A/G_cyclase"/>
</dbReference>
<evidence type="ECO:0000259" key="1">
    <source>
        <dbReference type="PROSITE" id="PS50125"/>
    </source>
</evidence>
<dbReference type="GO" id="GO:0009190">
    <property type="term" value="P:cyclic nucleotide biosynthetic process"/>
    <property type="evidence" value="ECO:0007669"/>
    <property type="project" value="InterPro"/>
</dbReference>
<dbReference type="GO" id="GO:0004016">
    <property type="term" value="F:adenylate cyclase activity"/>
    <property type="evidence" value="ECO:0007669"/>
    <property type="project" value="UniProtKB-ARBA"/>
</dbReference>
<reference evidence="2 3" key="1">
    <citation type="submission" date="2017-08" db="EMBL/GenBank/DDBJ databases">
        <title>Genome sequence of Streptomyces albireticuli NRRL B-1670.</title>
        <authorList>
            <person name="Graham D.E."/>
            <person name="Mahan K.M."/>
            <person name="Klingeman D.M."/>
            <person name="Hettich R.L."/>
            <person name="Parry R.J."/>
            <person name="Spain J.C."/>
        </authorList>
    </citation>
    <scope>NUCLEOTIDE SEQUENCE [LARGE SCALE GENOMIC DNA]</scope>
    <source>
        <strain evidence="2 3">NRRL B-1670</strain>
    </source>
</reference>
<dbReference type="RefSeq" id="WP_095578889.1">
    <property type="nucleotide sequence ID" value="NZ_JAJQQS010000010.1"/>
</dbReference>
<dbReference type="SUPFAM" id="SSF55073">
    <property type="entry name" value="Nucleotide cyclase"/>
    <property type="match status" value="1"/>
</dbReference>
<dbReference type="Proteomes" id="UP000218944">
    <property type="component" value="Unassembled WGS sequence"/>
</dbReference>
<evidence type="ECO:0000313" key="3">
    <source>
        <dbReference type="Proteomes" id="UP000218944"/>
    </source>
</evidence>
<dbReference type="Gene3D" id="3.30.70.1230">
    <property type="entry name" value="Nucleotide cyclase"/>
    <property type="match status" value="1"/>
</dbReference>
<evidence type="ECO:0000313" key="2">
    <source>
        <dbReference type="EMBL" id="PAU50335.1"/>
    </source>
</evidence>
<organism evidence="2 3">
    <name type="scientific">Streptomyces albireticuli</name>
    <dbReference type="NCBI Taxonomy" id="1940"/>
    <lineage>
        <taxon>Bacteria</taxon>
        <taxon>Bacillati</taxon>
        <taxon>Actinomycetota</taxon>
        <taxon>Actinomycetes</taxon>
        <taxon>Kitasatosporales</taxon>
        <taxon>Streptomycetaceae</taxon>
        <taxon>Streptomyces</taxon>
    </lineage>
</organism>
<gene>
    <name evidence="2" type="ORF">CK936_03080</name>
</gene>
<comment type="caution">
    <text evidence="2">The sequence shown here is derived from an EMBL/GenBank/DDBJ whole genome shotgun (WGS) entry which is preliminary data.</text>
</comment>
<accession>A0A2A2DFN0</accession>
<dbReference type="EMBL" id="NSJV01000061">
    <property type="protein sequence ID" value="PAU50335.1"/>
    <property type="molecule type" value="Genomic_DNA"/>
</dbReference>
<dbReference type="InterPro" id="IPR029787">
    <property type="entry name" value="Nucleotide_cyclase"/>
</dbReference>
<dbReference type="AlphaFoldDB" id="A0A2A2DFN0"/>